<dbReference type="AlphaFoldDB" id="A0A849L5V8"/>
<feature type="compositionally biased region" description="Basic and acidic residues" evidence="1">
    <location>
        <begin position="111"/>
        <end position="122"/>
    </location>
</feature>
<feature type="signal peptide" evidence="2">
    <location>
        <begin position="1"/>
        <end position="20"/>
    </location>
</feature>
<gene>
    <name evidence="3" type="ORF">HMH01_13740</name>
</gene>
<keyword evidence="2" id="KW-0732">Signal</keyword>
<reference evidence="3 4" key="1">
    <citation type="submission" date="2020-05" db="EMBL/GenBank/DDBJ databases">
        <title>Gimesia benthica sp. nov., a novel planctomycete isolated from a deep-sea water sample of the Northwest Indian Ocean.</title>
        <authorList>
            <person name="Wang J."/>
            <person name="Ruan C."/>
            <person name="Song L."/>
            <person name="Zhu Y."/>
            <person name="Li A."/>
            <person name="Zheng X."/>
            <person name="Wang L."/>
            <person name="Lu Z."/>
            <person name="Huang Y."/>
            <person name="Du W."/>
            <person name="Zhou Y."/>
            <person name="Huang L."/>
            <person name="Dai X."/>
        </authorList>
    </citation>
    <scope>NUCLEOTIDE SEQUENCE [LARGE SCALE GENOMIC DNA]</scope>
    <source>
        <strain evidence="3 4">YYQ-30</strain>
    </source>
</reference>
<dbReference type="RefSeq" id="WP_171326337.1">
    <property type="nucleotide sequence ID" value="NZ_JABFBC010000002.1"/>
</dbReference>
<dbReference type="EMBL" id="JABFBC010000002">
    <property type="protein sequence ID" value="NNU81497.1"/>
    <property type="molecule type" value="Genomic_DNA"/>
</dbReference>
<sequence>MRQMLFALPLACLAALPLAAQEPAEPPRESPQGTPVIPFLEEWSLRTEEMMRELMEEVGPDMQRMMAEIMPRLQELAETLGGLSNYEMPEVLPNGDIIIRRKSDAPPLPEDLPRDEGGVIDL</sequence>
<evidence type="ECO:0000256" key="1">
    <source>
        <dbReference type="SAM" id="MobiDB-lite"/>
    </source>
</evidence>
<organism evidence="3 4">
    <name type="scientific">Halovulum dunhuangense</name>
    <dbReference type="NCBI Taxonomy" id="1505036"/>
    <lineage>
        <taxon>Bacteria</taxon>
        <taxon>Pseudomonadati</taxon>
        <taxon>Pseudomonadota</taxon>
        <taxon>Alphaproteobacteria</taxon>
        <taxon>Rhodobacterales</taxon>
        <taxon>Paracoccaceae</taxon>
        <taxon>Halovulum</taxon>
    </lineage>
</organism>
<proteinExistence type="predicted"/>
<protein>
    <submittedName>
        <fullName evidence="3">AAA+ family ATPase</fullName>
    </submittedName>
</protein>
<accession>A0A849L5V8</accession>
<evidence type="ECO:0000313" key="3">
    <source>
        <dbReference type="EMBL" id="NNU81497.1"/>
    </source>
</evidence>
<keyword evidence="4" id="KW-1185">Reference proteome</keyword>
<evidence type="ECO:0000313" key="4">
    <source>
        <dbReference type="Proteomes" id="UP000572377"/>
    </source>
</evidence>
<name>A0A849L5V8_9RHOB</name>
<evidence type="ECO:0000256" key="2">
    <source>
        <dbReference type="SAM" id="SignalP"/>
    </source>
</evidence>
<feature type="region of interest" description="Disordered" evidence="1">
    <location>
        <begin position="102"/>
        <end position="122"/>
    </location>
</feature>
<feature type="chain" id="PRO_5032759149" evidence="2">
    <location>
        <begin position="21"/>
        <end position="122"/>
    </location>
</feature>
<comment type="caution">
    <text evidence="3">The sequence shown here is derived from an EMBL/GenBank/DDBJ whole genome shotgun (WGS) entry which is preliminary data.</text>
</comment>
<dbReference type="Proteomes" id="UP000572377">
    <property type="component" value="Unassembled WGS sequence"/>
</dbReference>